<keyword evidence="1" id="KW-0648">Protein biosynthesis</keyword>
<dbReference type="EMBL" id="VMFD01000072">
    <property type="protein sequence ID" value="TSC64987.1"/>
    <property type="molecule type" value="Genomic_DNA"/>
</dbReference>
<evidence type="ECO:0000313" key="1">
    <source>
        <dbReference type="EMBL" id="TSC64987.1"/>
    </source>
</evidence>
<dbReference type="SUPFAM" id="SSF50447">
    <property type="entry name" value="Translation proteins"/>
    <property type="match status" value="1"/>
</dbReference>
<keyword evidence="1" id="KW-0396">Initiation factor</keyword>
<name>A0A554J9J2_9BACT</name>
<dbReference type="AlphaFoldDB" id="A0A554J9J2"/>
<accession>A0A554J9J2</accession>
<dbReference type="Proteomes" id="UP000316253">
    <property type="component" value="Unassembled WGS sequence"/>
</dbReference>
<proteinExistence type="predicted"/>
<dbReference type="InterPro" id="IPR009000">
    <property type="entry name" value="Transl_B-barrel_sf"/>
</dbReference>
<comment type="caution">
    <text evidence="1">The sequence shown here is derived from an EMBL/GenBank/DDBJ whole genome shotgun (WGS) entry which is preliminary data.</text>
</comment>
<evidence type="ECO:0000313" key="2">
    <source>
        <dbReference type="Proteomes" id="UP000316253"/>
    </source>
</evidence>
<gene>
    <name evidence="1" type="ORF">CEO22_636</name>
</gene>
<dbReference type="GO" id="GO:0003743">
    <property type="term" value="F:translation initiation factor activity"/>
    <property type="evidence" value="ECO:0007669"/>
    <property type="project" value="UniProtKB-KW"/>
</dbReference>
<sequence>MAGAVEKLASVRIKRNGQVVGLAKVKRVQREKELVDKVSAGTECGLMLDSDTPVKVGDKLDFFKQEEHIRKLEKKSSH</sequence>
<reference evidence="1 2" key="1">
    <citation type="submission" date="2017-08" db="EMBL/GenBank/DDBJ databases">
        <title>Mechanisms for carbon and nitrogen cycling indicate functional differentiation within the Candidate Phyla Radiation.</title>
        <authorList>
            <person name="Danczak R.E."/>
            <person name="Johnston M.D."/>
            <person name="Kenah C."/>
            <person name="Slattery M."/>
            <person name="Wrighton K.C."/>
            <person name="Wilkins M.J."/>
        </authorList>
    </citation>
    <scope>NUCLEOTIDE SEQUENCE [LARGE SCALE GENOMIC DNA]</scope>
    <source>
        <strain evidence="1">Gr01-1014_85</strain>
    </source>
</reference>
<organism evidence="1 2">
    <name type="scientific">Candidatus Berkelbacteria bacterium Gr01-1014_85</name>
    <dbReference type="NCBI Taxonomy" id="2017150"/>
    <lineage>
        <taxon>Bacteria</taxon>
        <taxon>Candidatus Berkelbacteria</taxon>
    </lineage>
</organism>
<protein>
    <submittedName>
        <fullName evidence="1">Translation initiation factor IF-2</fullName>
    </submittedName>
</protein>
<dbReference type="Gene3D" id="2.40.30.10">
    <property type="entry name" value="Translation factors"/>
    <property type="match status" value="1"/>
</dbReference>